<dbReference type="InterPro" id="IPR000595">
    <property type="entry name" value="cNMP-bd_dom"/>
</dbReference>
<gene>
    <name evidence="2" type="ORF">HF577_11915</name>
</gene>
<name>A0ABX1REH8_9PSEU</name>
<dbReference type="CDD" id="cd00038">
    <property type="entry name" value="CAP_ED"/>
    <property type="match status" value="1"/>
</dbReference>
<dbReference type="Gene3D" id="2.60.120.10">
    <property type="entry name" value="Jelly Rolls"/>
    <property type="match status" value="1"/>
</dbReference>
<feature type="domain" description="Cyclic nucleotide-binding" evidence="1">
    <location>
        <begin position="95"/>
        <end position="216"/>
    </location>
</feature>
<dbReference type="EMBL" id="JAAXKY010000030">
    <property type="protein sequence ID" value="NMH77785.1"/>
    <property type="molecule type" value="Genomic_DNA"/>
</dbReference>
<protein>
    <submittedName>
        <fullName evidence="2">Cyclic nucleotide-binding domain-containing protein</fullName>
    </submittedName>
</protein>
<dbReference type="Pfam" id="PF19307">
    <property type="entry name" value="SrpI-like"/>
    <property type="match status" value="1"/>
</dbReference>
<evidence type="ECO:0000313" key="2">
    <source>
        <dbReference type="EMBL" id="NMH77785.1"/>
    </source>
</evidence>
<dbReference type="InterPro" id="IPR018490">
    <property type="entry name" value="cNMP-bd_dom_sf"/>
</dbReference>
<dbReference type="SMART" id="SM00100">
    <property type="entry name" value="cNMP"/>
    <property type="match status" value="1"/>
</dbReference>
<dbReference type="NCBIfam" id="NF041163">
    <property type="entry name" value="encap_f2b"/>
    <property type="match status" value="1"/>
</dbReference>
<proteinExistence type="predicted"/>
<keyword evidence="3" id="KW-1185">Reference proteome</keyword>
<sequence length="465" mass="49834">MTVTETPDVADATMATSLHTEAARRLATTTKTAPQMRGITPRWLLRMLPWQGVSGGAYRLNRRLTSVVGDGRVTFAQTGSAVTVIPAELREIGALRGVTDESTLAGLAGLFTQREVQAGQVLATAGQPVDELVLVAHGKIRRLGAGPYGDPAVLGVLADGDIAGAELLTGRDAVWPATLTAATRGVVLVLGRAALDGYLGAAAGLREHLERNAAAAPAANRYGEAPVEIAAGHTGEAVLPRTFVDYELQPREYELSVAQAMLRVHTRVADLYNKPQNQTEQQLRLTIHELREREELELLTNPGFGLLHNVALAQRVQTRSGPPGPGDMDELLSRRRSTAFFLAHPKAIAAFHRECNRRGVYPAPVLVDGRLHAGWRGVPVLPSDKIPIAADGTRSILEMRTGADDQGVIGLRPDELPDQLEPGVTVRFTGIDERAVLTYQVSAYHSVAVLVPDALGVLENVQLGR</sequence>
<organism evidence="2 3">
    <name type="scientific">Pseudonocardia xinjiangensis</name>
    <dbReference type="NCBI Taxonomy" id="75289"/>
    <lineage>
        <taxon>Bacteria</taxon>
        <taxon>Bacillati</taxon>
        <taxon>Actinomycetota</taxon>
        <taxon>Actinomycetes</taxon>
        <taxon>Pseudonocardiales</taxon>
        <taxon>Pseudonocardiaceae</taxon>
        <taxon>Pseudonocardia</taxon>
    </lineage>
</organism>
<dbReference type="SUPFAM" id="SSF51206">
    <property type="entry name" value="cAMP-binding domain-like"/>
    <property type="match status" value="1"/>
</dbReference>
<dbReference type="RefSeq" id="WP_169395863.1">
    <property type="nucleotide sequence ID" value="NZ_BAAAJH010000013.1"/>
</dbReference>
<evidence type="ECO:0000313" key="3">
    <source>
        <dbReference type="Proteomes" id="UP001296706"/>
    </source>
</evidence>
<reference evidence="2 3" key="1">
    <citation type="submission" date="2020-04" db="EMBL/GenBank/DDBJ databases">
        <authorList>
            <person name="Klaysubun C."/>
            <person name="Duangmal K."/>
            <person name="Lipun K."/>
        </authorList>
    </citation>
    <scope>NUCLEOTIDE SEQUENCE [LARGE SCALE GENOMIC DNA]</scope>
    <source>
        <strain evidence="2 3">JCM 11839</strain>
    </source>
</reference>
<comment type="caution">
    <text evidence="2">The sequence shown here is derived from an EMBL/GenBank/DDBJ whole genome shotgun (WGS) entry which is preliminary data.</text>
</comment>
<dbReference type="Proteomes" id="UP001296706">
    <property type="component" value="Unassembled WGS sequence"/>
</dbReference>
<dbReference type="InterPro" id="IPR049817">
    <property type="entry name" value="Encap_f2b"/>
</dbReference>
<dbReference type="PROSITE" id="PS50042">
    <property type="entry name" value="CNMP_BINDING_3"/>
    <property type="match status" value="1"/>
</dbReference>
<evidence type="ECO:0000259" key="1">
    <source>
        <dbReference type="PROSITE" id="PS50042"/>
    </source>
</evidence>
<dbReference type="InterPro" id="IPR045641">
    <property type="entry name" value="SrpI-like"/>
</dbReference>
<accession>A0ABX1REH8</accession>
<dbReference type="Pfam" id="PF00027">
    <property type="entry name" value="cNMP_binding"/>
    <property type="match status" value="1"/>
</dbReference>
<dbReference type="InterPro" id="IPR014710">
    <property type="entry name" value="RmlC-like_jellyroll"/>
</dbReference>